<dbReference type="EMBL" id="LT670848">
    <property type="protein sequence ID" value="SHM88406.1"/>
    <property type="molecule type" value="Genomic_DNA"/>
</dbReference>
<dbReference type="InterPro" id="IPR013406">
    <property type="entry name" value="CHP02574_addiction_mod"/>
</dbReference>
<keyword evidence="2" id="KW-1185">Reference proteome</keyword>
<accession>A0A1M7MCA3</accession>
<proteinExistence type="predicted"/>
<dbReference type="STRING" id="143223.SAMN05878281_2401"/>
<protein>
    <submittedName>
        <fullName evidence="1">Putative addiction module component</fullName>
    </submittedName>
</protein>
<dbReference type="RefSeq" id="WP_079735440.1">
    <property type="nucleotide sequence ID" value="NZ_LT670848.1"/>
</dbReference>
<evidence type="ECO:0000313" key="1">
    <source>
        <dbReference type="EMBL" id="SHM88406.1"/>
    </source>
</evidence>
<dbReference type="Pfam" id="PF09720">
    <property type="entry name" value="Unstab_antitox"/>
    <property type="match status" value="1"/>
</dbReference>
<sequence length="66" mass="7964">MDLVTRKYNLIHELTKVKDEHVIEDIEKILCPEITTSQKEELDNRIKSFEKNPENLSDWDSFKETW</sequence>
<reference evidence="2" key="1">
    <citation type="submission" date="2016-11" db="EMBL/GenBank/DDBJ databases">
        <authorList>
            <person name="Varghese N."/>
            <person name="Submissions S."/>
        </authorList>
    </citation>
    <scope>NUCLEOTIDE SEQUENCE [LARGE SCALE GENOMIC DNA]</scope>
    <source>
        <strain evidence="2">ACAM 48</strain>
    </source>
</reference>
<evidence type="ECO:0000313" key="2">
    <source>
        <dbReference type="Proteomes" id="UP000190235"/>
    </source>
</evidence>
<dbReference type="Proteomes" id="UP000190235">
    <property type="component" value="Chromosome I"/>
</dbReference>
<dbReference type="AlphaFoldDB" id="A0A1M7MCA3"/>
<dbReference type="OrthoDB" id="770454at2"/>
<organism evidence="1 2">
    <name type="scientific">Salegentibacter salegens</name>
    <dbReference type="NCBI Taxonomy" id="143223"/>
    <lineage>
        <taxon>Bacteria</taxon>
        <taxon>Pseudomonadati</taxon>
        <taxon>Bacteroidota</taxon>
        <taxon>Flavobacteriia</taxon>
        <taxon>Flavobacteriales</taxon>
        <taxon>Flavobacteriaceae</taxon>
        <taxon>Salegentibacter</taxon>
    </lineage>
</organism>
<name>A0A1M7MCA3_9FLAO</name>
<gene>
    <name evidence="1" type="ORF">SAMN05878281_2401</name>
</gene>